<reference evidence="3 4" key="1">
    <citation type="submission" date="2019-03" db="EMBL/GenBank/DDBJ databases">
        <title>Draft genome sequence data and analysis of a Fermenting Bacterium, Soehngenia longevitae strain 1933PT, isolated from petroleum reservoir in Azerbaijan.</title>
        <authorList>
            <person name="Grouzdev D.S."/>
            <person name="Bidzhieva S.K."/>
            <person name="Sokolova D.S."/>
            <person name="Tourova T.P."/>
            <person name="Poltaraus A.B."/>
            <person name="Nazina T.N."/>
        </authorList>
    </citation>
    <scope>NUCLEOTIDE SEQUENCE [LARGE SCALE GENOMIC DNA]</scope>
    <source>
        <strain evidence="3 4">1933P</strain>
    </source>
</reference>
<evidence type="ECO:0000313" key="4">
    <source>
        <dbReference type="Proteomes" id="UP000298381"/>
    </source>
</evidence>
<dbReference type="Proteomes" id="UP000298381">
    <property type="component" value="Unassembled WGS sequence"/>
</dbReference>
<accession>A0A4Z0D4N3</accession>
<protein>
    <submittedName>
        <fullName evidence="3">Putative aminohydrolase SsnA</fullName>
    </submittedName>
</protein>
<dbReference type="PANTHER" id="PTHR43794">
    <property type="entry name" value="AMINOHYDROLASE SSNA-RELATED"/>
    <property type="match status" value="1"/>
</dbReference>
<dbReference type="InterPro" id="IPR006680">
    <property type="entry name" value="Amidohydro-rel"/>
</dbReference>
<organism evidence="3 4">
    <name type="scientific">Soehngenia longivitae</name>
    <dbReference type="NCBI Taxonomy" id="2562294"/>
    <lineage>
        <taxon>Bacteria</taxon>
        <taxon>Bacillati</taxon>
        <taxon>Bacillota</taxon>
        <taxon>Tissierellia</taxon>
        <taxon>Tissierellales</taxon>
        <taxon>Tissierellaceae</taxon>
        <taxon>Soehngenia</taxon>
    </lineage>
</organism>
<dbReference type="OrthoDB" id="9807210at2"/>
<name>A0A4Z0D4N3_9FIRM</name>
<evidence type="ECO:0000313" key="3">
    <source>
        <dbReference type="EMBL" id="TFZ39389.1"/>
    </source>
</evidence>
<keyword evidence="1 3" id="KW-0378">Hydrolase</keyword>
<feature type="domain" description="Amidohydrolase-related" evidence="2">
    <location>
        <begin position="56"/>
        <end position="411"/>
    </location>
</feature>
<dbReference type="InterPro" id="IPR011059">
    <property type="entry name" value="Metal-dep_hydrolase_composite"/>
</dbReference>
<dbReference type="PANTHER" id="PTHR43794:SF11">
    <property type="entry name" value="AMIDOHYDROLASE-RELATED DOMAIN-CONTAINING PROTEIN"/>
    <property type="match status" value="1"/>
</dbReference>
<dbReference type="EMBL" id="SRIB01000013">
    <property type="protein sequence ID" value="TFZ39389.1"/>
    <property type="molecule type" value="Genomic_DNA"/>
</dbReference>
<dbReference type="SUPFAM" id="SSF51338">
    <property type="entry name" value="Composite domain of metallo-dependent hydrolases"/>
    <property type="match status" value="1"/>
</dbReference>
<dbReference type="Gene3D" id="3.20.20.140">
    <property type="entry name" value="Metal-dependent hydrolases"/>
    <property type="match status" value="1"/>
</dbReference>
<dbReference type="InterPro" id="IPR017700">
    <property type="entry name" value="Aminohydrolase_SsnA"/>
</dbReference>
<dbReference type="AlphaFoldDB" id="A0A4Z0D4N3"/>
<dbReference type="RefSeq" id="WP_135271631.1">
    <property type="nucleotide sequence ID" value="NZ_SRIB01000013.1"/>
</dbReference>
<proteinExistence type="predicted"/>
<dbReference type="NCBIfam" id="TIGR03314">
    <property type="entry name" value="Se_ssnA"/>
    <property type="match status" value="1"/>
</dbReference>
<evidence type="ECO:0000259" key="2">
    <source>
        <dbReference type="Pfam" id="PF01979"/>
    </source>
</evidence>
<dbReference type="Pfam" id="PF01979">
    <property type="entry name" value="Amidohydro_1"/>
    <property type="match status" value="1"/>
</dbReference>
<evidence type="ECO:0000256" key="1">
    <source>
        <dbReference type="ARBA" id="ARBA00022801"/>
    </source>
</evidence>
<dbReference type="CDD" id="cd01298">
    <property type="entry name" value="ATZ_TRZ_like"/>
    <property type="match status" value="1"/>
</dbReference>
<dbReference type="GO" id="GO:0016810">
    <property type="term" value="F:hydrolase activity, acting on carbon-nitrogen (but not peptide) bonds"/>
    <property type="evidence" value="ECO:0007669"/>
    <property type="project" value="InterPro"/>
</dbReference>
<keyword evidence="4" id="KW-1185">Reference proteome</keyword>
<dbReference type="InterPro" id="IPR032466">
    <property type="entry name" value="Metal_Hydrolase"/>
</dbReference>
<dbReference type="InterPro" id="IPR050287">
    <property type="entry name" value="MTA/SAH_deaminase"/>
</dbReference>
<dbReference type="Gene3D" id="2.30.40.10">
    <property type="entry name" value="Urease, subunit C, domain 1"/>
    <property type="match status" value="1"/>
</dbReference>
<dbReference type="SUPFAM" id="SSF51556">
    <property type="entry name" value="Metallo-dependent hydrolases"/>
    <property type="match status" value="1"/>
</dbReference>
<comment type="caution">
    <text evidence="3">The sequence shown here is derived from an EMBL/GenBank/DDBJ whole genome shotgun (WGS) entry which is preliminary data.</text>
</comment>
<dbReference type="NCBIfam" id="NF005540">
    <property type="entry name" value="PRK07203.1"/>
    <property type="match status" value="1"/>
</dbReference>
<gene>
    <name evidence="3" type="primary">ssnA</name>
    <name evidence="3" type="ORF">E4100_08545</name>
</gene>
<sequence>MIIGNGTVITNDEKNTLIEDGAILIKDNFIAEVGSFKDLITKYKDEEVIDVDGKLIMPGFICAHSHIYSAYARGMNVNKNTSGFLNVLENLWWNLDKKLSLEDVKLNAYTTYIESIKNGVTTLIDHHSSPNAIDGSLYKIKEAATEIGIRTSLCYEVTDRDGYIRRDLGIKENVNFIKYCQNDNSDMIKALFGLHASFTLSDDTLYKVKEASNGLDTGFHIHVAEGIHDQFDSLKKYEKRVVERLFDFNILNEKCIAVHCVHINPLEMEILKQTNTNVVHNPQSNMNNAVGCPNVLRMMDMGINVGLGTDAYTNDMFDSMKCANILHKFNTYDNTVGFNETKKMQFENNPKLLKNYFKHELGIIKEGAYADVITLSYDPTTPLDESNWFGHLIFGLSGRDVNDTMVNGKFVMRDREILTVDERRINANSRQRAKEIWRLI</sequence>